<dbReference type="GO" id="GO:0016872">
    <property type="term" value="F:intramolecular lyase activity"/>
    <property type="evidence" value="ECO:0007669"/>
    <property type="project" value="InterPro"/>
</dbReference>
<name>A0A5E8C608_9ASCO</name>
<dbReference type="PANTHER" id="PTHR47284:SF3">
    <property type="entry name" value="FATTY-ACID-BINDING PROTEIN 2"/>
    <property type="match status" value="1"/>
</dbReference>
<evidence type="ECO:0000256" key="1">
    <source>
        <dbReference type="ARBA" id="ARBA00009111"/>
    </source>
</evidence>
<protein>
    <recommendedName>
        <fullName evidence="2">Altered inheritance of mitochondria protein 18, mitochondrial</fullName>
    </recommendedName>
</protein>
<organism evidence="5 6">
    <name type="scientific">Magnusiomyces paraingens</name>
    <dbReference type="NCBI Taxonomy" id="2606893"/>
    <lineage>
        <taxon>Eukaryota</taxon>
        <taxon>Fungi</taxon>
        <taxon>Dikarya</taxon>
        <taxon>Ascomycota</taxon>
        <taxon>Saccharomycotina</taxon>
        <taxon>Dipodascomycetes</taxon>
        <taxon>Dipodascales</taxon>
        <taxon>Dipodascaceae</taxon>
        <taxon>Magnusiomyces</taxon>
    </lineage>
</organism>
<reference evidence="5 6" key="1">
    <citation type="submission" date="2019-09" db="EMBL/GenBank/DDBJ databases">
        <authorList>
            <person name="Brejova B."/>
        </authorList>
    </citation>
    <scope>NUCLEOTIDE SEQUENCE [LARGE SCALE GENOMIC DNA]</scope>
</reference>
<dbReference type="Gene3D" id="3.50.70.10">
    <property type="match status" value="1"/>
</dbReference>
<dbReference type="RefSeq" id="XP_031856282.1">
    <property type="nucleotide sequence ID" value="XM_032000391.1"/>
</dbReference>
<feature type="domain" description="Chalcone isomerase" evidence="4">
    <location>
        <begin position="98"/>
        <end position="304"/>
    </location>
</feature>
<evidence type="ECO:0000256" key="3">
    <source>
        <dbReference type="SAM" id="Phobius"/>
    </source>
</evidence>
<keyword evidence="3" id="KW-0812">Transmembrane</keyword>
<keyword evidence="3" id="KW-1133">Transmembrane helix</keyword>
<evidence type="ECO:0000256" key="2">
    <source>
        <dbReference type="ARBA" id="ARBA00018755"/>
    </source>
</evidence>
<dbReference type="GeneID" id="43584491"/>
<dbReference type="OrthoDB" id="18193at2759"/>
<dbReference type="InterPro" id="IPR016087">
    <property type="entry name" value="Chalcone_isomerase"/>
</dbReference>
<proteinExistence type="inferred from homology"/>
<gene>
    <name evidence="5" type="ORF">SAPINGB_P005677</name>
</gene>
<dbReference type="SUPFAM" id="SSF54626">
    <property type="entry name" value="Chalcone isomerase"/>
    <property type="match status" value="1"/>
</dbReference>
<evidence type="ECO:0000259" key="4">
    <source>
        <dbReference type="Pfam" id="PF16035"/>
    </source>
</evidence>
<dbReference type="PANTHER" id="PTHR47284">
    <property type="entry name" value="FATTY-ACID-BINDING PROTEIN 2"/>
    <property type="match status" value="1"/>
</dbReference>
<sequence>MTFAFRHIFRSSKPFNLLKRPYRLLPGACLGLGLGFYAFHHYKKKIVFLDSPTQGVPDPKSVLVSNEQGKLFVQPQTKCPPFPSTISLSDCQSSSTCYELLGVGVRTVSFLSFHVYAVGIYIAKNDIQLAHSILNFSTKDFSSGSLKDALFDPDLGTKVISHLLDHGVRFDIRIVPVRNTDFSHLRDGFVRGVLNHSHYKELINHPAISMSDPAHVKLIDEMGQGVNQLKIAFSRKMSVPKYNIIHLVHDSNASLKISYFAAQAEDPAKETILGTVEDPNVSKILILHYLTGKNPASESARSNAINGLTSL</sequence>
<dbReference type="AlphaFoldDB" id="A0A5E8C608"/>
<dbReference type="InterPro" id="IPR036298">
    <property type="entry name" value="Chalcone_isomerase_sf"/>
</dbReference>
<dbReference type="Proteomes" id="UP000398389">
    <property type="component" value="Unassembled WGS sequence"/>
</dbReference>
<comment type="similarity">
    <text evidence="1">Belongs to the AIM18/AIM46 family.</text>
</comment>
<feature type="transmembrane region" description="Helical" evidence="3">
    <location>
        <begin position="21"/>
        <end position="39"/>
    </location>
</feature>
<evidence type="ECO:0000313" key="6">
    <source>
        <dbReference type="Proteomes" id="UP000398389"/>
    </source>
</evidence>
<dbReference type="InterPro" id="IPR016088">
    <property type="entry name" value="Chalcone_isomerase_3-sand"/>
</dbReference>
<keyword evidence="3" id="KW-0472">Membrane</keyword>
<evidence type="ECO:0000313" key="5">
    <source>
        <dbReference type="EMBL" id="VVT57401.1"/>
    </source>
</evidence>
<dbReference type="Pfam" id="PF16035">
    <property type="entry name" value="Chalcone_2"/>
    <property type="match status" value="1"/>
</dbReference>
<keyword evidence="6" id="KW-1185">Reference proteome</keyword>
<dbReference type="EMBL" id="CABVLU010000005">
    <property type="protein sequence ID" value="VVT57401.1"/>
    <property type="molecule type" value="Genomic_DNA"/>
</dbReference>
<accession>A0A5E8C608</accession>